<dbReference type="Pfam" id="PF00881">
    <property type="entry name" value="Nitroreductase"/>
    <property type="match status" value="1"/>
</dbReference>
<comment type="similarity">
    <text evidence="1">Belongs to the nitroreductase family.</text>
</comment>
<dbReference type="Proteomes" id="UP000604737">
    <property type="component" value="Unassembled WGS sequence"/>
</dbReference>
<dbReference type="RefSeq" id="WP_229797360.1">
    <property type="nucleotide sequence ID" value="NZ_BMYO01000001.1"/>
</dbReference>
<comment type="caution">
    <text evidence="4">The sequence shown here is derived from an EMBL/GenBank/DDBJ whole genome shotgun (WGS) entry which is preliminary data.</text>
</comment>
<dbReference type="PANTHER" id="PTHR43673">
    <property type="entry name" value="NAD(P)H NITROREDUCTASE YDGI-RELATED"/>
    <property type="match status" value="1"/>
</dbReference>
<feature type="domain" description="Nitroreductase" evidence="3">
    <location>
        <begin position="230"/>
        <end position="320"/>
    </location>
</feature>
<dbReference type="InterPro" id="IPR029479">
    <property type="entry name" value="Nitroreductase"/>
</dbReference>
<accession>A0ABQ3GWX5</accession>
<dbReference type="Gene3D" id="3.40.109.10">
    <property type="entry name" value="NADH Oxidase"/>
    <property type="match status" value="1"/>
</dbReference>
<protein>
    <recommendedName>
        <fullName evidence="3">Nitroreductase domain-containing protein</fullName>
    </recommendedName>
</protein>
<keyword evidence="5" id="KW-1185">Reference proteome</keyword>
<evidence type="ECO:0000313" key="5">
    <source>
        <dbReference type="Proteomes" id="UP000604737"/>
    </source>
</evidence>
<evidence type="ECO:0000313" key="4">
    <source>
        <dbReference type="EMBL" id="GHD56389.1"/>
    </source>
</evidence>
<dbReference type="SUPFAM" id="SSF55469">
    <property type="entry name" value="FMN-dependent nitroreductase-like"/>
    <property type="match status" value="1"/>
</dbReference>
<evidence type="ECO:0000259" key="3">
    <source>
        <dbReference type="Pfam" id="PF00881"/>
    </source>
</evidence>
<proteinExistence type="inferred from homology"/>
<name>A0ABQ3GWX5_9NEIS</name>
<keyword evidence="2" id="KW-0560">Oxidoreductase</keyword>
<sequence>MLKQWIKRGAGLFPASVETAMRRRYRALRDDRALGRAIRADLKRYRQASGLLQPGRRQVLQAHIIKSYHRVEKALALPDPRPGFGEHAVQLLLGEVDDYLTHYGADHCVAGALNTLDEYLAFNTSKGVDVSVVRGRVDALRSRSGLAANPAHGGTRLTSRSEILAAIPVGMDAFFAHRFSVRQFAERTVAPELLTEAIVMAQKTPSVCNRESGHVFVVKDKARIAELLAFQNGNRGFGHQADTLLVVASRLPCFHTVGERYQHWIDGGMYAMSLVYALHALGLGSCCLNWSVEPHEDAAFKQAAGIADDYTVIMLLAVGHLPEHDFKVAQSPRRPIAEVMSVL</sequence>
<evidence type="ECO:0000256" key="1">
    <source>
        <dbReference type="ARBA" id="ARBA00007118"/>
    </source>
</evidence>
<dbReference type="PANTHER" id="PTHR43673:SF10">
    <property type="entry name" value="NADH DEHYDROGENASE_NAD(P)H NITROREDUCTASE XCC3605-RELATED"/>
    <property type="match status" value="1"/>
</dbReference>
<organism evidence="4 5">
    <name type="scientific">Jeongeupia chitinilytica</name>
    <dbReference type="NCBI Taxonomy" id="1041641"/>
    <lineage>
        <taxon>Bacteria</taxon>
        <taxon>Pseudomonadati</taxon>
        <taxon>Pseudomonadota</taxon>
        <taxon>Betaproteobacteria</taxon>
        <taxon>Neisseriales</taxon>
        <taxon>Chitinibacteraceae</taxon>
        <taxon>Jeongeupia</taxon>
    </lineage>
</organism>
<gene>
    <name evidence="4" type="ORF">GCM10007350_03390</name>
</gene>
<reference evidence="5" key="1">
    <citation type="journal article" date="2019" name="Int. J. Syst. Evol. Microbiol.">
        <title>The Global Catalogue of Microorganisms (GCM) 10K type strain sequencing project: providing services to taxonomists for standard genome sequencing and annotation.</title>
        <authorList>
            <consortium name="The Broad Institute Genomics Platform"/>
            <consortium name="The Broad Institute Genome Sequencing Center for Infectious Disease"/>
            <person name="Wu L."/>
            <person name="Ma J."/>
        </authorList>
    </citation>
    <scope>NUCLEOTIDE SEQUENCE [LARGE SCALE GENOMIC DNA]</scope>
    <source>
        <strain evidence="5">KCTC 23701</strain>
    </source>
</reference>
<evidence type="ECO:0000256" key="2">
    <source>
        <dbReference type="ARBA" id="ARBA00023002"/>
    </source>
</evidence>
<dbReference type="EMBL" id="BMYO01000001">
    <property type="protein sequence ID" value="GHD56389.1"/>
    <property type="molecule type" value="Genomic_DNA"/>
</dbReference>
<dbReference type="InterPro" id="IPR000415">
    <property type="entry name" value="Nitroreductase-like"/>
</dbReference>